<dbReference type="STRING" id="1165861.A0A0L0V8R8"/>
<evidence type="ECO:0000313" key="9">
    <source>
        <dbReference type="Proteomes" id="UP000054564"/>
    </source>
</evidence>
<dbReference type="InterPro" id="IPR004853">
    <property type="entry name" value="Sugar_P_trans_dom"/>
</dbReference>
<comment type="subcellular location">
    <subcellularLocation>
        <location evidence="1">Membrane</location>
        <topology evidence="1">Multi-pass membrane protein</topology>
    </subcellularLocation>
</comment>
<feature type="transmembrane region" description="Helical" evidence="6">
    <location>
        <begin position="170"/>
        <end position="187"/>
    </location>
</feature>
<feature type="transmembrane region" description="Helical" evidence="6">
    <location>
        <begin position="52"/>
        <end position="69"/>
    </location>
</feature>
<reference evidence="9" key="1">
    <citation type="submission" date="2014-03" db="EMBL/GenBank/DDBJ databases">
        <title>The Genome Sequence of Puccinia striiformis f. sp. tritici PST-78.</title>
        <authorList>
            <consortium name="The Broad Institute Genome Sequencing Platform"/>
            <person name="Cuomo C."/>
            <person name="Hulbert S."/>
            <person name="Chen X."/>
            <person name="Walker B."/>
            <person name="Young S.K."/>
            <person name="Zeng Q."/>
            <person name="Gargeya S."/>
            <person name="Fitzgerald M."/>
            <person name="Haas B."/>
            <person name="Abouelleil A."/>
            <person name="Alvarado L."/>
            <person name="Arachchi H.M."/>
            <person name="Berlin A.M."/>
            <person name="Chapman S.B."/>
            <person name="Goldberg J."/>
            <person name="Griggs A."/>
            <person name="Gujja S."/>
            <person name="Hansen M."/>
            <person name="Howarth C."/>
            <person name="Imamovic A."/>
            <person name="Larimer J."/>
            <person name="McCowan C."/>
            <person name="Montmayeur A."/>
            <person name="Murphy C."/>
            <person name="Neiman D."/>
            <person name="Pearson M."/>
            <person name="Priest M."/>
            <person name="Roberts A."/>
            <person name="Saif S."/>
            <person name="Shea T."/>
            <person name="Sisk P."/>
            <person name="Sykes S."/>
            <person name="Wortman J."/>
            <person name="Nusbaum C."/>
            <person name="Birren B."/>
        </authorList>
    </citation>
    <scope>NUCLEOTIDE SEQUENCE [LARGE SCALE GENOMIC DNA]</scope>
    <source>
        <strain evidence="9">race PST-78</strain>
    </source>
</reference>
<comment type="caution">
    <text evidence="8">The sequence shown here is derived from an EMBL/GenBank/DDBJ whole genome shotgun (WGS) entry which is preliminary data.</text>
</comment>
<proteinExistence type="predicted"/>
<dbReference type="PANTHER" id="PTHR11132">
    <property type="entry name" value="SOLUTE CARRIER FAMILY 35"/>
    <property type="match status" value="1"/>
</dbReference>
<name>A0A0L0V8R8_9BASI</name>
<feature type="transmembrane region" description="Helical" evidence="6">
    <location>
        <begin position="266"/>
        <end position="286"/>
    </location>
</feature>
<keyword evidence="9" id="KW-1185">Reference proteome</keyword>
<dbReference type="Proteomes" id="UP000054564">
    <property type="component" value="Unassembled WGS sequence"/>
</dbReference>
<feature type="compositionally biased region" description="Low complexity" evidence="5">
    <location>
        <begin position="459"/>
        <end position="477"/>
    </location>
</feature>
<evidence type="ECO:0000256" key="4">
    <source>
        <dbReference type="ARBA" id="ARBA00023136"/>
    </source>
</evidence>
<feature type="transmembrane region" description="Helical" evidence="6">
    <location>
        <begin position="81"/>
        <end position="104"/>
    </location>
</feature>
<feature type="domain" description="Sugar phosphate transporter" evidence="7">
    <location>
        <begin position="55"/>
        <end position="336"/>
    </location>
</feature>
<dbReference type="GO" id="GO:0016020">
    <property type="term" value="C:membrane"/>
    <property type="evidence" value="ECO:0007669"/>
    <property type="project" value="UniProtKB-SubCell"/>
</dbReference>
<keyword evidence="3 6" id="KW-1133">Transmembrane helix</keyword>
<feature type="transmembrane region" description="Helical" evidence="6">
    <location>
        <begin position="116"/>
        <end position="138"/>
    </location>
</feature>
<evidence type="ECO:0000256" key="1">
    <source>
        <dbReference type="ARBA" id="ARBA00004141"/>
    </source>
</evidence>
<evidence type="ECO:0000256" key="3">
    <source>
        <dbReference type="ARBA" id="ARBA00022989"/>
    </source>
</evidence>
<feature type="transmembrane region" description="Helical" evidence="6">
    <location>
        <begin position="144"/>
        <end position="163"/>
    </location>
</feature>
<gene>
    <name evidence="8" type="ORF">PSTG_11046</name>
</gene>
<feature type="transmembrane region" description="Helical" evidence="6">
    <location>
        <begin position="193"/>
        <end position="216"/>
    </location>
</feature>
<evidence type="ECO:0000256" key="5">
    <source>
        <dbReference type="SAM" id="MobiDB-lite"/>
    </source>
</evidence>
<dbReference type="InterPro" id="IPR050186">
    <property type="entry name" value="TPT_transporter"/>
</dbReference>
<keyword evidence="2 6" id="KW-0812">Transmembrane</keyword>
<keyword evidence="4 6" id="KW-0472">Membrane</keyword>
<accession>A0A0L0V8R8</accession>
<dbReference type="Pfam" id="PF03151">
    <property type="entry name" value="TPT"/>
    <property type="match status" value="1"/>
</dbReference>
<feature type="region of interest" description="Disordered" evidence="5">
    <location>
        <begin position="457"/>
        <end position="511"/>
    </location>
</feature>
<protein>
    <recommendedName>
        <fullName evidence="7">Sugar phosphate transporter domain-containing protein</fullName>
    </recommendedName>
</protein>
<organism evidence="8 9">
    <name type="scientific">Puccinia striiformis f. sp. tritici PST-78</name>
    <dbReference type="NCBI Taxonomy" id="1165861"/>
    <lineage>
        <taxon>Eukaryota</taxon>
        <taxon>Fungi</taxon>
        <taxon>Dikarya</taxon>
        <taxon>Basidiomycota</taxon>
        <taxon>Pucciniomycotina</taxon>
        <taxon>Pucciniomycetes</taxon>
        <taxon>Pucciniales</taxon>
        <taxon>Pucciniaceae</taxon>
        <taxon>Puccinia</taxon>
    </lineage>
</organism>
<feature type="transmembrane region" description="Helical" evidence="6">
    <location>
        <begin position="228"/>
        <end position="246"/>
    </location>
</feature>
<evidence type="ECO:0000256" key="2">
    <source>
        <dbReference type="ARBA" id="ARBA00022692"/>
    </source>
</evidence>
<evidence type="ECO:0000259" key="7">
    <source>
        <dbReference type="Pfam" id="PF03151"/>
    </source>
</evidence>
<feature type="compositionally biased region" description="Acidic residues" evidence="5">
    <location>
        <begin position="371"/>
        <end position="382"/>
    </location>
</feature>
<feature type="region of interest" description="Disordered" evidence="5">
    <location>
        <begin position="363"/>
        <end position="392"/>
    </location>
</feature>
<evidence type="ECO:0000256" key="6">
    <source>
        <dbReference type="SAM" id="Phobius"/>
    </source>
</evidence>
<dbReference type="EMBL" id="AJIL01000093">
    <property type="protein sequence ID" value="KNE95680.1"/>
    <property type="molecule type" value="Genomic_DNA"/>
</dbReference>
<dbReference type="OrthoDB" id="10261634at2759"/>
<dbReference type="AlphaFoldDB" id="A0A0L0V8R8"/>
<evidence type="ECO:0000313" key="8">
    <source>
        <dbReference type="EMBL" id="KNE95680.1"/>
    </source>
</evidence>
<sequence length="511" mass="56443">MTSNFELTKNSAATATATATATTKNNKNKKNNKLIRNSSRTQRTIIRRCDSTTAWLIYYFAFNLGLTIFNKRVLISFPFPWTLTAIHTLAGTIGTQLAHANGIFTAARLSRNHSIILIAFSILYTVNIAVSNLSLHLVTVPFHQVVRATTPLFTIILSIIYFNKKYPIETYFSLLIVVTGVGLSTYGDYGWTLTGLLLTLLGTILASFKTIVTNLILVGRLRLNPLDLLMRMSPLAFVQCLIYAYLTGEIHRVKIFAVDHLDSEKVAALIVNGIIAFGLNVVSFTANKKTSALTMTVAANVKQVLTILSAIMIFKLVITPMNLIGILITLIGGGYYAKIELDRKHVHKDQDLVLIIPNNTHSHHHTGYSMEGEEEDQEEDHEGQEGGNHFQDLHSNHLHHKLLDEEQADHHHHQHQADHPHQREESRGELIIGTANKHHPLQINSVHSSKHRSFIHLPTSSSSTISTSSSSSSVTTIGDRDLENGNRSATAAAAAGAEGNSTPTLKIIEPR</sequence>